<evidence type="ECO:0000313" key="12">
    <source>
        <dbReference type="Proteomes" id="UP000077037"/>
    </source>
</evidence>
<dbReference type="Pfam" id="PF00873">
    <property type="entry name" value="ACR_tran"/>
    <property type="match status" value="1"/>
</dbReference>
<dbReference type="SUPFAM" id="SSF82693">
    <property type="entry name" value="Multidrug efflux transporter AcrB pore domain, PN1, PN2, PC1 and PC2 subdomains"/>
    <property type="match status" value="4"/>
</dbReference>
<dbReference type="PRINTS" id="PR00702">
    <property type="entry name" value="ACRIFLAVINRP"/>
</dbReference>
<feature type="transmembrane region" description="Helical" evidence="9">
    <location>
        <begin position="438"/>
        <end position="458"/>
    </location>
</feature>
<dbReference type="Gene3D" id="3.30.70.1440">
    <property type="entry name" value="Multidrug efflux transporter AcrB pore domain"/>
    <property type="match status" value="1"/>
</dbReference>
<evidence type="ECO:0000256" key="1">
    <source>
        <dbReference type="ARBA" id="ARBA00004429"/>
    </source>
</evidence>
<feature type="domain" description="SSD" evidence="10">
    <location>
        <begin position="366"/>
        <end position="495"/>
    </location>
</feature>
<dbReference type="PANTHER" id="PTHR32063:SF11">
    <property type="entry name" value="CATION OR DRUG EFFLUX SYSTEM PROTEIN"/>
    <property type="match status" value="1"/>
</dbReference>
<dbReference type="AlphaFoldDB" id="A0A157QUM1"/>
<dbReference type="InterPro" id="IPR001036">
    <property type="entry name" value="Acrflvin-R"/>
</dbReference>
<dbReference type="SUPFAM" id="SSF82714">
    <property type="entry name" value="Multidrug efflux transporter AcrB TolC docking domain, DN and DC subdomains"/>
    <property type="match status" value="2"/>
</dbReference>
<dbReference type="Gene3D" id="3.30.2090.10">
    <property type="entry name" value="Multidrug efflux transporter AcrB TolC docking domain, DN and DC subdomains"/>
    <property type="match status" value="2"/>
</dbReference>
<evidence type="ECO:0000256" key="2">
    <source>
        <dbReference type="ARBA" id="ARBA00010942"/>
    </source>
</evidence>
<feature type="transmembrane region" description="Helical" evidence="9">
    <location>
        <begin position="340"/>
        <end position="360"/>
    </location>
</feature>
<evidence type="ECO:0000256" key="7">
    <source>
        <dbReference type="ARBA" id="ARBA00022989"/>
    </source>
</evidence>
<feature type="transmembrane region" description="Helical" evidence="9">
    <location>
        <begin position="470"/>
        <end position="497"/>
    </location>
</feature>
<keyword evidence="5 9" id="KW-0997">Cell inner membrane</keyword>
<feature type="transmembrane region" description="Helical" evidence="9">
    <location>
        <begin position="548"/>
        <end position="569"/>
    </location>
</feature>
<dbReference type="FunFam" id="3.30.70.1430:FF:000001">
    <property type="entry name" value="Efflux pump membrane transporter"/>
    <property type="match status" value="1"/>
</dbReference>
<organism evidence="11 12">
    <name type="scientific">Bordetella ansorpii</name>
    <dbReference type="NCBI Taxonomy" id="288768"/>
    <lineage>
        <taxon>Bacteria</taxon>
        <taxon>Pseudomonadati</taxon>
        <taxon>Pseudomonadota</taxon>
        <taxon>Betaproteobacteria</taxon>
        <taxon>Burkholderiales</taxon>
        <taxon>Alcaligenaceae</taxon>
        <taxon>Bordetella</taxon>
    </lineage>
</organism>
<evidence type="ECO:0000256" key="5">
    <source>
        <dbReference type="ARBA" id="ARBA00022519"/>
    </source>
</evidence>
<dbReference type="RefSeq" id="WP_066417908.1">
    <property type="nucleotide sequence ID" value="NZ_FKBS01000025.1"/>
</dbReference>
<dbReference type="EMBL" id="FKBS01000025">
    <property type="protein sequence ID" value="SAI49522.1"/>
    <property type="molecule type" value="Genomic_DNA"/>
</dbReference>
<accession>A0A157QUM1</accession>
<keyword evidence="6 9" id="KW-0812">Transmembrane</keyword>
<comment type="similarity">
    <text evidence="2 9">Belongs to the resistance-nodulation-cell division (RND) (TC 2.A.6) family.</text>
</comment>
<keyword evidence="7 9" id="KW-1133">Transmembrane helix</keyword>
<evidence type="ECO:0000256" key="9">
    <source>
        <dbReference type="RuleBase" id="RU364070"/>
    </source>
</evidence>
<keyword evidence="4" id="KW-1003">Cell membrane</keyword>
<proteinExistence type="inferred from homology"/>
<comment type="subcellular location">
    <subcellularLocation>
        <location evidence="1 9">Cell inner membrane</location>
        <topology evidence="1 9">Multi-pass membrane protein</topology>
    </subcellularLocation>
</comment>
<feature type="transmembrane region" description="Helical" evidence="9">
    <location>
        <begin position="975"/>
        <end position="996"/>
    </location>
</feature>
<dbReference type="Gene3D" id="3.30.70.1430">
    <property type="entry name" value="Multidrug efflux transporter AcrB pore domain"/>
    <property type="match status" value="2"/>
</dbReference>
<dbReference type="NCBIfam" id="TIGR00915">
    <property type="entry name" value="2A0602"/>
    <property type="match status" value="1"/>
</dbReference>
<name>A0A157QUM1_9BORD</name>
<dbReference type="GO" id="GO:0015562">
    <property type="term" value="F:efflux transmembrane transporter activity"/>
    <property type="evidence" value="ECO:0007669"/>
    <property type="project" value="InterPro"/>
</dbReference>
<reference evidence="11 12" key="1">
    <citation type="submission" date="2016-03" db="EMBL/GenBank/DDBJ databases">
        <authorList>
            <consortium name="Pathogen Informatics"/>
        </authorList>
    </citation>
    <scope>NUCLEOTIDE SEQUENCE [LARGE SCALE GENOMIC DNA]</scope>
    <source>
        <strain evidence="11 12">NCTC13364</strain>
    </source>
</reference>
<dbReference type="PANTHER" id="PTHR32063">
    <property type="match status" value="1"/>
</dbReference>
<evidence type="ECO:0000313" key="11">
    <source>
        <dbReference type="EMBL" id="SAI49522.1"/>
    </source>
</evidence>
<evidence type="ECO:0000259" key="10">
    <source>
        <dbReference type="PROSITE" id="PS50156"/>
    </source>
</evidence>
<dbReference type="InterPro" id="IPR027463">
    <property type="entry name" value="AcrB_DN_DC_subdom"/>
</dbReference>
<dbReference type="NCBIfam" id="NF000282">
    <property type="entry name" value="RND_permease_1"/>
    <property type="match status" value="1"/>
</dbReference>
<sequence>MNISKFFIDRPIFAGVLSVLVLLGGLLAMFQLPISEYPEVVPPSVVVRAQYPGANPKVIAETVASPLEQQINGVEDMMYMQSQANSDGNLTLTVYFKLGVDPDKAQQLVQNRVAQALPRLPPDVQRLGVTTVKSSPTLTLVVHLISPDDRYDATYLRNYAVINVKDRLSRISGVGEVTVWGAGDYSMRVWLDPQKVAQRGLTAMEVVNAIREQNVQVAAGTIGASPNDVPMQFSVNARGRLQSAEEFSGIILKTSSDGAVTYLRDVARVELDSQEYALRSLLDNKPAVGMGIMQSPGSNALDVSSQVRAAMAEMSKDFPPSVEYRIEYDPTQFVRSSIEAVVHTLLEAIALVVLVVIVFLQTWRASVIPLLAVPVSIIGTFGLLLMFGYSINALSLFGMVLAIGIVVDDAIVVVENVERNISEGLSPRDATYKAMQEVSGPIIAIALTLCAVFVPLAFMTGLTGQFYKQFAMTIAISTVISAFNSLTLSPALSAMLLKGHHDKPDALTRVMNKLFGRFFNWFNRSFNRASDRYATGVSGVVKRKGGSMLVYAVLLGLTVLIGNILPGGFIPAQDKQYLIGFAQLPNGASLDRTEDVIRRMSDIALKQPGVKSAIAFPGLSINGFTNSSSAGIVFVTLDDFNTRTTPELSGNAIAGALNQQFASIKDSTVAVFPPPPILGLGTLGGFKLQIEDRGAQGYEALDRATQAFVAKAAQTPELGPTFSNYQIAVPQLDVDLDRVKARQLGVPVTEVFDTMQVYLGSVYVNDFNRFGRVFQVRAQADAQFRAHPEDILQLKTRNASGEMVPLSSLVTVKQSFGPEMVVRYNGYTAADINGGPGPGFSTNQAQEAAARIAAETLPRGFQIEWTDLAYQQMLAGNAGLWVFPISVLLVFLVLAALYESLTLPLAVILIVPMSILAALTGVYFTGGDNNIFTQIGLMVLVGLSAKNAILIVEFARELEMGGSTPLQAAIEASRLRLRPILMTSIAFIMGVVPLVLSSGAGAEMRQAMGIAVFFGMLGVTLFGLFLTPVFYVLLRKLGKRPLHSASPHAAPTIHHHPAEAD</sequence>
<dbReference type="GO" id="GO:0005886">
    <property type="term" value="C:plasma membrane"/>
    <property type="evidence" value="ECO:0007669"/>
    <property type="project" value="UniProtKB-SubCell"/>
</dbReference>
<feature type="transmembrane region" description="Helical" evidence="9">
    <location>
        <begin position="12"/>
        <end position="34"/>
    </location>
</feature>
<evidence type="ECO:0000256" key="8">
    <source>
        <dbReference type="ARBA" id="ARBA00023136"/>
    </source>
</evidence>
<dbReference type="GO" id="GO:0009636">
    <property type="term" value="P:response to toxic substance"/>
    <property type="evidence" value="ECO:0007669"/>
    <property type="project" value="UniProtKB-ARBA"/>
</dbReference>
<feature type="transmembrane region" description="Helical" evidence="9">
    <location>
        <begin position="931"/>
        <end position="954"/>
    </location>
</feature>
<feature type="transmembrane region" description="Helical" evidence="9">
    <location>
        <begin position="905"/>
        <end position="925"/>
    </location>
</feature>
<dbReference type="Proteomes" id="UP000077037">
    <property type="component" value="Unassembled WGS sequence"/>
</dbReference>
<dbReference type="Gene3D" id="1.20.1640.10">
    <property type="entry name" value="Multidrug efflux transporter AcrB transmembrane domain"/>
    <property type="match status" value="2"/>
</dbReference>
<dbReference type="InterPro" id="IPR000731">
    <property type="entry name" value="SSD"/>
</dbReference>
<keyword evidence="8 9" id="KW-0472">Membrane</keyword>
<feature type="transmembrane region" description="Helical" evidence="9">
    <location>
        <begin position="393"/>
        <end position="417"/>
    </location>
</feature>
<evidence type="ECO:0000256" key="3">
    <source>
        <dbReference type="ARBA" id="ARBA00022448"/>
    </source>
</evidence>
<dbReference type="SUPFAM" id="SSF82866">
    <property type="entry name" value="Multidrug efflux transporter AcrB transmembrane domain"/>
    <property type="match status" value="2"/>
</dbReference>
<feature type="transmembrane region" description="Helical" evidence="9">
    <location>
        <begin position="1008"/>
        <end position="1034"/>
    </location>
</feature>
<feature type="transmembrane region" description="Helical" evidence="9">
    <location>
        <begin position="878"/>
        <end position="898"/>
    </location>
</feature>
<gene>
    <name evidence="11" type="primary">bepE_4</name>
    <name evidence="11" type="ORF">SAMEA1982600_04055</name>
</gene>
<evidence type="ECO:0000256" key="6">
    <source>
        <dbReference type="ARBA" id="ARBA00022692"/>
    </source>
</evidence>
<keyword evidence="3 9" id="KW-0813">Transport</keyword>
<dbReference type="InterPro" id="IPR004764">
    <property type="entry name" value="MdtF-like"/>
</dbReference>
<feature type="transmembrane region" description="Helical" evidence="9">
    <location>
        <begin position="367"/>
        <end position="387"/>
    </location>
</feature>
<dbReference type="PROSITE" id="PS50156">
    <property type="entry name" value="SSD"/>
    <property type="match status" value="1"/>
</dbReference>
<protein>
    <recommendedName>
        <fullName evidence="9">Efflux pump membrane transporter</fullName>
    </recommendedName>
</protein>
<evidence type="ECO:0000256" key="4">
    <source>
        <dbReference type="ARBA" id="ARBA00022475"/>
    </source>
</evidence>
<dbReference type="OrthoDB" id="9176627at2"/>
<dbReference type="Gene3D" id="3.30.70.1320">
    <property type="entry name" value="Multidrug efflux transporter AcrB pore domain like"/>
    <property type="match status" value="1"/>
</dbReference>
<dbReference type="GO" id="GO:0042910">
    <property type="term" value="F:xenobiotic transmembrane transporter activity"/>
    <property type="evidence" value="ECO:0007669"/>
    <property type="project" value="TreeGrafter"/>
</dbReference>
<dbReference type="FunFam" id="1.20.1640.10:FF:000001">
    <property type="entry name" value="Efflux pump membrane transporter"/>
    <property type="match status" value="1"/>
</dbReference>